<name>A0ABV6GIQ5_9BACI</name>
<keyword evidence="3 5" id="KW-1133">Transmembrane helix</keyword>
<feature type="transmembrane region" description="Helical" evidence="5">
    <location>
        <begin position="209"/>
        <end position="230"/>
    </location>
</feature>
<evidence type="ECO:0000313" key="6">
    <source>
        <dbReference type="EMBL" id="MFC0273343.1"/>
    </source>
</evidence>
<dbReference type="Pfam" id="PF00902">
    <property type="entry name" value="TatC"/>
    <property type="match status" value="1"/>
</dbReference>
<comment type="subunit">
    <text evidence="5">Forms a complex with TatA.</text>
</comment>
<keyword evidence="4 5" id="KW-0472">Membrane</keyword>
<keyword evidence="5" id="KW-1003">Cell membrane</keyword>
<feature type="transmembrane region" description="Helical" evidence="5">
    <location>
        <begin position="61"/>
        <end position="82"/>
    </location>
</feature>
<dbReference type="PRINTS" id="PR01840">
    <property type="entry name" value="TATCFAMILY"/>
</dbReference>
<dbReference type="PROSITE" id="PS01218">
    <property type="entry name" value="TATC"/>
    <property type="match status" value="1"/>
</dbReference>
<sequence>MKDNELELIAHLSELRRRLMIVLGVFLLFFAIALAYVESIYQWLVSDLDVKLALLGPGDVFWIYFQISAVFSLAFTIPIAAYQAWKFVLPALKENERKATFMLIPSLFLLFILGISFGYFLVFPIVLSFMEGLASDGFQQFYTSEKYFSFLISLTVPFGLLFELPVVILFLTAIGLLNPRTLRKSRKLAYFCITVTSVLITPPDLVSDILVLVPLIFIYEVSISLSAYVYRKRLEQSKLDQDMSLQK</sequence>
<feature type="transmembrane region" description="Helical" evidence="5">
    <location>
        <begin position="147"/>
        <end position="176"/>
    </location>
</feature>
<accession>A0ABV6GIQ5</accession>
<dbReference type="Proteomes" id="UP001589854">
    <property type="component" value="Unassembled WGS sequence"/>
</dbReference>
<evidence type="ECO:0000256" key="4">
    <source>
        <dbReference type="ARBA" id="ARBA00023136"/>
    </source>
</evidence>
<dbReference type="InterPro" id="IPR019820">
    <property type="entry name" value="Sec-indep_translocase_CS"/>
</dbReference>
<keyword evidence="5" id="KW-0811">Translocation</keyword>
<feature type="transmembrane region" description="Helical" evidence="5">
    <location>
        <begin position="103"/>
        <end position="127"/>
    </location>
</feature>
<feature type="transmembrane region" description="Helical" evidence="5">
    <location>
        <begin position="188"/>
        <end position="203"/>
    </location>
</feature>
<comment type="function">
    <text evidence="5">Part of the twin-arginine translocation (Tat) system that transports large folded proteins containing a characteristic twin-arginine motif in their signal peptide across membranes.</text>
</comment>
<organism evidence="6 7">
    <name type="scientific">Metabacillus herbersteinensis</name>
    <dbReference type="NCBI Taxonomy" id="283816"/>
    <lineage>
        <taxon>Bacteria</taxon>
        <taxon>Bacillati</taxon>
        <taxon>Bacillota</taxon>
        <taxon>Bacilli</taxon>
        <taxon>Bacillales</taxon>
        <taxon>Bacillaceae</taxon>
        <taxon>Metabacillus</taxon>
    </lineage>
</organism>
<comment type="similarity">
    <text evidence="5">Belongs to the TatC family.</text>
</comment>
<dbReference type="InterPro" id="IPR002033">
    <property type="entry name" value="TatC"/>
</dbReference>
<dbReference type="EMBL" id="JBHLVO010000019">
    <property type="protein sequence ID" value="MFC0273343.1"/>
    <property type="molecule type" value="Genomic_DNA"/>
</dbReference>
<comment type="caution">
    <text evidence="6">The sequence shown here is derived from an EMBL/GenBank/DDBJ whole genome shotgun (WGS) entry which is preliminary data.</text>
</comment>
<proteinExistence type="inferred from homology"/>
<dbReference type="HAMAP" id="MF_00902">
    <property type="entry name" value="TatC"/>
    <property type="match status" value="1"/>
</dbReference>
<keyword evidence="2 5" id="KW-0812">Transmembrane</keyword>
<evidence type="ECO:0000256" key="2">
    <source>
        <dbReference type="ARBA" id="ARBA00022692"/>
    </source>
</evidence>
<evidence type="ECO:0000256" key="1">
    <source>
        <dbReference type="ARBA" id="ARBA00004141"/>
    </source>
</evidence>
<keyword evidence="5" id="KW-0653">Protein transport</keyword>
<dbReference type="NCBIfam" id="TIGR00945">
    <property type="entry name" value="tatC"/>
    <property type="match status" value="1"/>
</dbReference>
<dbReference type="RefSeq" id="WP_378936542.1">
    <property type="nucleotide sequence ID" value="NZ_JBHLVO010000019.1"/>
</dbReference>
<keyword evidence="5" id="KW-0813">Transport</keyword>
<feature type="transmembrane region" description="Helical" evidence="5">
    <location>
        <begin position="21"/>
        <end position="41"/>
    </location>
</feature>
<evidence type="ECO:0000256" key="3">
    <source>
        <dbReference type="ARBA" id="ARBA00022989"/>
    </source>
</evidence>
<dbReference type="PANTHER" id="PTHR30371:SF4">
    <property type="entry name" value="SEC-INDEPENDENT PROTEIN TRANSLOCASE PROTEIN TATCD"/>
    <property type="match status" value="1"/>
</dbReference>
<evidence type="ECO:0000256" key="5">
    <source>
        <dbReference type="HAMAP-Rule" id="MF_00902"/>
    </source>
</evidence>
<gene>
    <name evidence="5 6" type="primary">tatC</name>
    <name evidence="6" type="ORF">ACFFIX_18220</name>
</gene>
<dbReference type="PANTHER" id="PTHR30371">
    <property type="entry name" value="SEC-INDEPENDENT PROTEIN TRANSLOCASE PROTEIN TATC"/>
    <property type="match status" value="1"/>
</dbReference>
<reference evidence="6 7" key="1">
    <citation type="submission" date="2024-09" db="EMBL/GenBank/DDBJ databases">
        <authorList>
            <person name="Sun Q."/>
            <person name="Mori K."/>
        </authorList>
    </citation>
    <scope>NUCLEOTIDE SEQUENCE [LARGE SCALE GENOMIC DNA]</scope>
    <source>
        <strain evidence="6 7">CCM 7228</strain>
    </source>
</reference>
<protein>
    <recommendedName>
        <fullName evidence="5">Sec-independent protein translocase protein TatC</fullName>
    </recommendedName>
</protein>
<keyword evidence="7" id="KW-1185">Reference proteome</keyword>
<evidence type="ECO:0000313" key="7">
    <source>
        <dbReference type="Proteomes" id="UP001589854"/>
    </source>
</evidence>
<comment type="subcellular location">
    <subcellularLocation>
        <location evidence="5">Cell membrane</location>
        <topology evidence="5">Multi-pass membrane protein</topology>
    </subcellularLocation>
    <subcellularLocation>
        <location evidence="1">Membrane</location>
        <topology evidence="1">Multi-pass membrane protein</topology>
    </subcellularLocation>
</comment>